<gene>
    <name evidence="3" type="ORF">E5676_scaffold352G007920</name>
    <name evidence="2" type="ORF">E6C27_scaffold135G001550</name>
</gene>
<dbReference type="Proteomes" id="UP000321393">
    <property type="component" value="Unassembled WGS sequence"/>
</dbReference>
<dbReference type="NCBIfam" id="TIGR01640">
    <property type="entry name" value="F_box_assoc_1"/>
    <property type="match status" value="1"/>
</dbReference>
<protein>
    <submittedName>
        <fullName evidence="2">F-box protein CPR30-like</fullName>
    </submittedName>
</protein>
<dbReference type="SUPFAM" id="SSF50965">
    <property type="entry name" value="Galactose oxidase, central domain"/>
    <property type="match status" value="1"/>
</dbReference>
<evidence type="ECO:0000313" key="2">
    <source>
        <dbReference type="EMBL" id="KAA0053770.1"/>
    </source>
</evidence>
<comment type="caution">
    <text evidence="2">The sequence shown here is derived from an EMBL/GenBank/DDBJ whole genome shotgun (WGS) entry which is preliminary data.</text>
</comment>
<evidence type="ECO:0000313" key="5">
    <source>
        <dbReference type="Proteomes" id="UP000321947"/>
    </source>
</evidence>
<evidence type="ECO:0000259" key="1">
    <source>
        <dbReference type="PROSITE" id="PS50181"/>
    </source>
</evidence>
<dbReference type="OrthoDB" id="1644187at2759"/>
<dbReference type="PANTHER" id="PTHR31672:SF13">
    <property type="entry name" value="F-BOX PROTEIN CPR30-LIKE"/>
    <property type="match status" value="1"/>
</dbReference>
<evidence type="ECO:0000313" key="3">
    <source>
        <dbReference type="EMBL" id="TYK25632.1"/>
    </source>
</evidence>
<dbReference type="InterPro" id="IPR006527">
    <property type="entry name" value="F-box-assoc_dom_typ1"/>
</dbReference>
<dbReference type="PROSITE" id="PS50181">
    <property type="entry name" value="FBOX"/>
    <property type="match status" value="1"/>
</dbReference>
<feature type="domain" description="F-box" evidence="1">
    <location>
        <begin position="1"/>
        <end position="51"/>
    </location>
</feature>
<reference evidence="4 5" key="1">
    <citation type="submission" date="2019-08" db="EMBL/GenBank/DDBJ databases">
        <title>Draft genome sequences of two oriental melons (Cucumis melo L. var makuwa).</title>
        <authorList>
            <person name="Kwon S.-Y."/>
        </authorList>
    </citation>
    <scope>NUCLEOTIDE SEQUENCE [LARGE SCALE GENOMIC DNA]</scope>
    <source>
        <strain evidence="5">cv. Chang Bougi</strain>
        <strain evidence="4">cv. SW 3</strain>
        <tissue evidence="2">Leaf</tissue>
    </source>
</reference>
<dbReference type="SMART" id="SM00256">
    <property type="entry name" value="FBOX"/>
    <property type="match status" value="1"/>
</dbReference>
<dbReference type="PANTHER" id="PTHR31672">
    <property type="entry name" value="BNACNNG10540D PROTEIN"/>
    <property type="match status" value="1"/>
</dbReference>
<dbReference type="CDD" id="cd22157">
    <property type="entry name" value="F-box_AtFBW1-like"/>
    <property type="match status" value="1"/>
</dbReference>
<dbReference type="InterPro" id="IPR050796">
    <property type="entry name" value="SCF_F-box_component"/>
</dbReference>
<dbReference type="AlphaFoldDB" id="A0A5A7UEX1"/>
<dbReference type="STRING" id="1194695.A0A5A7UEX1"/>
<dbReference type="InterPro" id="IPR011043">
    <property type="entry name" value="Gal_Oxase/kelch_b-propeller"/>
</dbReference>
<proteinExistence type="predicted"/>
<dbReference type="Pfam" id="PF07734">
    <property type="entry name" value="FBA_1"/>
    <property type="match status" value="1"/>
</dbReference>
<dbReference type="InterPro" id="IPR001810">
    <property type="entry name" value="F-box_dom"/>
</dbReference>
<dbReference type="Gene3D" id="1.20.1280.50">
    <property type="match status" value="1"/>
</dbReference>
<dbReference type="InterPro" id="IPR017451">
    <property type="entry name" value="F-box-assoc_interact_dom"/>
</dbReference>
<accession>A0A5A7UEX1</accession>
<evidence type="ECO:0000313" key="4">
    <source>
        <dbReference type="Proteomes" id="UP000321393"/>
    </source>
</evidence>
<dbReference type="SUPFAM" id="SSF81383">
    <property type="entry name" value="F-box domain"/>
    <property type="match status" value="1"/>
</dbReference>
<dbReference type="Proteomes" id="UP000321947">
    <property type="component" value="Unassembled WGS sequence"/>
</dbReference>
<sequence>MASLGIFPEEVMIEILSELPPESLLRFKCVNKSWHALINDPKFGTKHYSNSRRRKHVFLWCPPIDTEINNFSFLKLPLSLNSSVSFFDTDFPLNEDFRSVEILGHSHGLICLTRRRCDIYLWNPLTREFRKLPPSIILLTDPPDSDRCSSFTRAVGFGYDSKSMDFKVVRVVSFVKLKPEIYYSSRVEIYDLSKDRWREIKSPFLGNRFWTPSFKMCHEGTCYWWGLSEECTGTLETFNMSDEVFGQIPIPEDFDVMADRYKCLGVFNGSIVLFPYPYKGYDRMLFNVWEMEKDEYGGVSWSKILTIGSIFGIEKGWLIVNSDGLFMEVNEGRLIFYNDTKSGRLKLPTSCFATLFEKSLISVKGGNNVTYEF</sequence>
<dbReference type="EMBL" id="SSTE01009109">
    <property type="protein sequence ID" value="KAA0053770.1"/>
    <property type="molecule type" value="Genomic_DNA"/>
</dbReference>
<dbReference type="EMBL" id="SSTD01003829">
    <property type="protein sequence ID" value="TYK25632.1"/>
    <property type="molecule type" value="Genomic_DNA"/>
</dbReference>
<name>A0A5A7UEX1_CUCMM</name>
<dbReference type="Pfam" id="PF00646">
    <property type="entry name" value="F-box"/>
    <property type="match status" value="1"/>
</dbReference>
<organism evidence="2 4">
    <name type="scientific">Cucumis melo var. makuwa</name>
    <name type="common">Oriental melon</name>
    <dbReference type="NCBI Taxonomy" id="1194695"/>
    <lineage>
        <taxon>Eukaryota</taxon>
        <taxon>Viridiplantae</taxon>
        <taxon>Streptophyta</taxon>
        <taxon>Embryophyta</taxon>
        <taxon>Tracheophyta</taxon>
        <taxon>Spermatophyta</taxon>
        <taxon>Magnoliopsida</taxon>
        <taxon>eudicotyledons</taxon>
        <taxon>Gunneridae</taxon>
        <taxon>Pentapetalae</taxon>
        <taxon>rosids</taxon>
        <taxon>fabids</taxon>
        <taxon>Cucurbitales</taxon>
        <taxon>Cucurbitaceae</taxon>
        <taxon>Benincaseae</taxon>
        <taxon>Cucumis</taxon>
    </lineage>
</organism>
<dbReference type="InterPro" id="IPR036047">
    <property type="entry name" value="F-box-like_dom_sf"/>
</dbReference>